<dbReference type="OrthoDB" id="5409353at2759"/>
<dbReference type="Proteomes" id="UP000887226">
    <property type="component" value="Unassembled WGS sequence"/>
</dbReference>
<feature type="domain" description="DUF7728" evidence="2">
    <location>
        <begin position="49"/>
        <end position="201"/>
    </location>
</feature>
<dbReference type="InterPro" id="IPR056145">
    <property type="entry name" value="DUF7728"/>
</dbReference>
<dbReference type="Pfam" id="PF24854">
    <property type="entry name" value="DUF7728"/>
    <property type="match status" value="1"/>
</dbReference>
<feature type="transmembrane region" description="Helical" evidence="1">
    <location>
        <begin position="310"/>
        <end position="343"/>
    </location>
</feature>
<dbReference type="EMBL" id="MU253934">
    <property type="protein sequence ID" value="KAG9244026.1"/>
    <property type="molecule type" value="Genomic_DNA"/>
</dbReference>
<keyword evidence="1" id="KW-0812">Transmembrane</keyword>
<keyword evidence="4" id="KW-1185">Reference proteome</keyword>
<dbReference type="AlphaFoldDB" id="A0A9P7Z2E7"/>
<reference evidence="3" key="1">
    <citation type="journal article" date="2021" name="IMA Fungus">
        <title>Genomic characterization of three marine fungi, including Emericellopsis atlantica sp. nov. with signatures of a generalist lifestyle and marine biomass degradation.</title>
        <authorList>
            <person name="Hagestad O.C."/>
            <person name="Hou L."/>
            <person name="Andersen J.H."/>
            <person name="Hansen E.H."/>
            <person name="Altermark B."/>
            <person name="Li C."/>
            <person name="Kuhnert E."/>
            <person name="Cox R.J."/>
            <person name="Crous P.W."/>
            <person name="Spatafora J.W."/>
            <person name="Lail K."/>
            <person name="Amirebrahimi M."/>
            <person name="Lipzen A."/>
            <person name="Pangilinan J."/>
            <person name="Andreopoulos W."/>
            <person name="Hayes R.D."/>
            <person name="Ng V."/>
            <person name="Grigoriev I.V."/>
            <person name="Jackson S.A."/>
            <person name="Sutton T.D.S."/>
            <person name="Dobson A.D.W."/>
            <person name="Rama T."/>
        </authorList>
    </citation>
    <scope>NUCLEOTIDE SEQUENCE</scope>
    <source>
        <strain evidence="3">TRa3180A</strain>
    </source>
</reference>
<evidence type="ECO:0000256" key="1">
    <source>
        <dbReference type="SAM" id="Phobius"/>
    </source>
</evidence>
<evidence type="ECO:0000259" key="2">
    <source>
        <dbReference type="Pfam" id="PF24854"/>
    </source>
</evidence>
<protein>
    <recommendedName>
        <fullName evidence="2">DUF7728 domain-containing protein</fullName>
    </recommendedName>
</protein>
<accession>A0A9P7Z2E7</accession>
<dbReference type="PANTHER" id="PTHR40622">
    <property type="match status" value="1"/>
</dbReference>
<keyword evidence="1" id="KW-1133">Transmembrane helix</keyword>
<comment type="caution">
    <text evidence="3">The sequence shown here is derived from an EMBL/GenBank/DDBJ whole genome shotgun (WGS) entry which is preliminary data.</text>
</comment>
<organism evidence="3 4">
    <name type="scientific">Calycina marina</name>
    <dbReference type="NCBI Taxonomy" id="1763456"/>
    <lineage>
        <taxon>Eukaryota</taxon>
        <taxon>Fungi</taxon>
        <taxon>Dikarya</taxon>
        <taxon>Ascomycota</taxon>
        <taxon>Pezizomycotina</taxon>
        <taxon>Leotiomycetes</taxon>
        <taxon>Helotiales</taxon>
        <taxon>Pezizellaceae</taxon>
        <taxon>Calycina</taxon>
    </lineage>
</organism>
<name>A0A9P7Z2E7_9HELO</name>
<sequence>MRFSQIASVIATGGSAANAFLLPPTISKAESDIVRDLGAHDASIATGTKLVVLGCPGCPVPFETKDGHMAVSTNVPNALLLKLGFSHTNDNSADKLMLNGVQLYPSIPETFSQNLQAGQILFRRDGEQILAANPELGYMLKVNTHAEENNAQGEEDSLRLVDVHFEVVQVAGMVVSTSSINIKLIETPIGKLMFGDVELVKPDTQCTTTLCKWNAMITTTFEKAKATVKGCAAKAGLAKVKGAEKESRPKIPIFPIFPVPNAQPRPGHADAVPDMLPHPGFGAGSRPHHMGAHAHGHRRHGSFARFLRSFVFHVLVPIFLGVAIGITASLVGMIIGQFVVLLWRVFFRRNQRTLSVEAAEGKEDFDSLLANQSAPPVYEDSPAYEEVVAEKQ</sequence>
<gene>
    <name evidence="3" type="ORF">BJ878DRAFT_508049</name>
</gene>
<evidence type="ECO:0000313" key="4">
    <source>
        <dbReference type="Proteomes" id="UP000887226"/>
    </source>
</evidence>
<dbReference type="PANTHER" id="PTHR40622:SF1">
    <property type="match status" value="1"/>
</dbReference>
<proteinExistence type="predicted"/>
<keyword evidence="1" id="KW-0472">Membrane</keyword>
<evidence type="ECO:0000313" key="3">
    <source>
        <dbReference type="EMBL" id="KAG9244026.1"/>
    </source>
</evidence>